<dbReference type="EMBL" id="SACN01000001">
    <property type="protein sequence ID" value="RVT92867.1"/>
    <property type="molecule type" value="Genomic_DNA"/>
</dbReference>
<dbReference type="InterPro" id="IPR036291">
    <property type="entry name" value="NAD(P)-bd_dom_sf"/>
</dbReference>
<name>A0A437M5A5_9SPHN</name>
<evidence type="ECO:0000313" key="4">
    <source>
        <dbReference type="EMBL" id="RVT92867.1"/>
    </source>
</evidence>
<protein>
    <submittedName>
        <fullName evidence="4">SDR family NAD(P)-dependent oxidoreductase</fullName>
    </submittedName>
</protein>
<keyword evidence="3" id="KW-0560">Oxidoreductase</keyword>
<dbReference type="PRINTS" id="PR00081">
    <property type="entry name" value="GDHRDH"/>
</dbReference>
<dbReference type="PANTHER" id="PTHR43490:SF99">
    <property type="entry name" value="SHORT-CHAIN DEHYDROGENASE_REDUCTASE"/>
    <property type="match status" value="1"/>
</dbReference>
<evidence type="ECO:0000256" key="2">
    <source>
        <dbReference type="ARBA" id="ARBA00022857"/>
    </source>
</evidence>
<gene>
    <name evidence="4" type="ORF">EOD43_02835</name>
</gene>
<dbReference type="SUPFAM" id="SSF51735">
    <property type="entry name" value="NAD(P)-binding Rossmann-fold domains"/>
    <property type="match status" value="1"/>
</dbReference>
<dbReference type="Pfam" id="PF00106">
    <property type="entry name" value="adh_short"/>
    <property type="match status" value="1"/>
</dbReference>
<keyword evidence="5" id="KW-1185">Reference proteome</keyword>
<proteinExistence type="inferred from homology"/>
<reference evidence="4 5" key="1">
    <citation type="submission" date="2019-01" db="EMBL/GenBank/DDBJ databases">
        <authorList>
            <person name="Chen W.-M."/>
        </authorList>
    </citation>
    <scope>NUCLEOTIDE SEQUENCE [LARGE SCALE GENOMIC DNA]</scope>
    <source>
        <strain evidence="4 5">CCP-7</strain>
    </source>
</reference>
<dbReference type="AlphaFoldDB" id="A0A437M5A5"/>
<sequence>MMAERVALVTGGNVGIGHEVVRALAKAGHVVWLASRDADKGKKAAADLAGEGDIRPVRIDVTDEASMVAAVAAIEAAHGKLDLLINNAGATFGGGAAHVADLDALRAAIENNAIGPLRMSQLALPLLRKGETAQIIMVGSGAGSLAWLGNPAPGFEGRIPLGYATSKSVMHSISVQLAQALKADRIAVNVISPGYVNSAVSQYQGTKSTAEGAAPIVRLALDPAPPTGRFISDVEGQELPW</sequence>
<accession>A0A437M5A5</accession>
<evidence type="ECO:0000313" key="5">
    <source>
        <dbReference type="Proteomes" id="UP000282971"/>
    </source>
</evidence>
<dbReference type="Proteomes" id="UP000282971">
    <property type="component" value="Unassembled WGS sequence"/>
</dbReference>
<dbReference type="Gene3D" id="3.40.50.720">
    <property type="entry name" value="NAD(P)-binding Rossmann-like Domain"/>
    <property type="match status" value="1"/>
</dbReference>
<keyword evidence="2" id="KW-0521">NADP</keyword>
<evidence type="ECO:0000256" key="1">
    <source>
        <dbReference type="ARBA" id="ARBA00006484"/>
    </source>
</evidence>
<comment type="caution">
    <text evidence="4">The sequence shown here is derived from an EMBL/GenBank/DDBJ whole genome shotgun (WGS) entry which is preliminary data.</text>
</comment>
<evidence type="ECO:0000256" key="3">
    <source>
        <dbReference type="ARBA" id="ARBA00023002"/>
    </source>
</evidence>
<dbReference type="GO" id="GO:0016491">
    <property type="term" value="F:oxidoreductase activity"/>
    <property type="evidence" value="ECO:0007669"/>
    <property type="project" value="UniProtKB-KW"/>
</dbReference>
<organism evidence="4 5">
    <name type="scientific">Sphingomonas crocodyli</name>
    <dbReference type="NCBI Taxonomy" id="1979270"/>
    <lineage>
        <taxon>Bacteria</taxon>
        <taxon>Pseudomonadati</taxon>
        <taxon>Pseudomonadota</taxon>
        <taxon>Alphaproteobacteria</taxon>
        <taxon>Sphingomonadales</taxon>
        <taxon>Sphingomonadaceae</taxon>
        <taxon>Sphingomonas</taxon>
    </lineage>
</organism>
<dbReference type="InterPro" id="IPR002347">
    <property type="entry name" value="SDR_fam"/>
</dbReference>
<dbReference type="OrthoDB" id="9785826at2"/>
<dbReference type="PANTHER" id="PTHR43490">
    <property type="entry name" value="(+)-NEOMENTHOL DEHYDROGENASE"/>
    <property type="match status" value="1"/>
</dbReference>
<comment type="similarity">
    <text evidence="1">Belongs to the short-chain dehydrogenases/reductases (SDR) family.</text>
</comment>